<dbReference type="PANTHER" id="PTHR11216:SF31">
    <property type="entry name" value="AT21416P"/>
    <property type="match status" value="1"/>
</dbReference>
<feature type="compositionally biased region" description="Basic and acidic residues" evidence="1">
    <location>
        <begin position="189"/>
        <end position="201"/>
    </location>
</feature>
<feature type="region of interest" description="Disordered" evidence="1">
    <location>
        <begin position="244"/>
        <end position="263"/>
    </location>
</feature>
<evidence type="ECO:0000256" key="1">
    <source>
        <dbReference type="SAM" id="MobiDB-lite"/>
    </source>
</evidence>
<gene>
    <name evidence="3" type="ORF">BO71DRAFT_321083</name>
</gene>
<feature type="compositionally biased region" description="Basic residues" evidence="1">
    <location>
        <begin position="356"/>
        <end position="369"/>
    </location>
</feature>
<feature type="compositionally biased region" description="Basic residues" evidence="1">
    <location>
        <begin position="309"/>
        <end position="323"/>
    </location>
</feature>
<evidence type="ECO:0000313" key="4">
    <source>
        <dbReference type="Proteomes" id="UP000247810"/>
    </source>
</evidence>
<feature type="region of interest" description="Disordered" evidence="1">
    <location>
        <begin position="293"/>
        <end position="376"/>
    </location>
</feature>
<dbReference type="CDD" id="cd00052">
    <property type="entry name" value="EH"/>
    <property type="match status" value="1"/>
</dbReference>
<sequence>MGPVSGNSQSPRPLPPRHVQSPDLPEGGSVKDKIGKFSAYSQPYAGRDASRIAPPESVGVIRSRTPQQIAAQLAAGRSTPGERIAPNTGISRVQGSQRVPSKRSDDNDRPQLLAPTPVWATAANTASFDKILQREPELPLRAKSTQRKPVPQVSPVDAAQLAAAKPRPPPVPRKSPVLSSGPISVPSHVRSEGIENHEHIPRPHPSLRSNEAVLSETPPILPPRPGSSFVPLKDSANHRLLLEATGSRMRSSTPGTASLYTPSLSNSTVSLLDSASGLEEGASSDAIAASSLASVRASQEQKVAPPPPPRRRARSHSIKRFSHAAKQEHSSSPSPSTHLRQTLRDPTKTDDEEGYHRHKNLLRKHPHKHHEGDRRRWRSEITEKERKRYEGVWAANKGLLLPPEDLRPPEWYPPDASDMVVNLVVQDIWSRSRLPRHALAQVWDLVDGQDIGLLTREEFVVGMWLIDQQLKGHKLPPRIPNTVWGSVKRVPGVHIHGLPPA</sequence>
<evidence type="ECO:0000313" key="3">
    <source>
        <dbReference type="EMBL" id="PYH96312.1"/>
    </source>
</evidence>
<dbReference type="Pfam" id="PF12763">
    <property type="entry name" value="EH"/>
    <property type="match status" value="1"/>
</dbReference>
<dbReference type="STRING" id="1448320.A0A319EX99"/>
<name>A0A319EX99_9EURO</name>
<feature type="compositionally biased region" description="Polar residues" evidence="1">
    <location>
        <begin position="248"/>
        <end position="263"/>
    </location>
</feature>
<feature type="region of interest" description="Disordered" evidence="1">
    <location>
        <begin position="1"/>
        <end position="118"/>
    </location>
</feature>
<feature type="region of interest" description="Disordered" evidence="1">
    <location>
        <begin position="130"/>
        <end position="232"/>
    </location>
</feature>
<dbReference type="OrthoDB" id="10045710at2759"/>
<reference evidence="3 4" key="1">
    <citation type="submission" date="2018-02" db="EMBL/GenBank/DDBJ databases">
        <title>The genomes of Aspergillus section Nigri reveals drivers in fungal speciation.</title>
        <authorList>
            <consortium name="DOE Joint Genome Institute"/>
            <person name="Vesth T.C."/>
            <person name="Nybo J."/>
            <person name="Theobald S."/>
            <person name="Brandl J."/>
            <person name="Frisvad J.C."/>
            <person name="Nielsen K.F."/>
            <person name="Lyhne E.K."/>
            <person name="Kogle M.E."/>
            <person name="Kuo A."/>
            <person name="Riley R."/>
            <person name="Clum A."/>
            <person name="Nolan M."/>
            <person name="Lipzen A."/>
            <person name="Salamov A."/>
            <person name="Henrissat B."/>
            <person name="Wiebenga A."/>
            <person name="De vries R.P."/>
            <person name="Grigoriev I.V."/>
            <person name="Mortensen U.H."/>
            <person name="Andersen M.R."/>
            <person name="Baker S.E."/>
        </authorList>
    </citation>
    <scope>NUCLEOTIDE SEQUENCE [LARGE SCALE GENOMIC DNA]</scope>
    <source>
        <strain evidence="3 4">CBS 707.79</strain>
    </source>
</reference>
<dbReference type="InterPro" id="IPR011992">
    <property type="entry name" value="EF-hand-dom_pair"/>
</dbReference>
<evidence type="ECO:0000259" key="2">
    <source>
        <dbReference type="PROSITE" id="PS50031"/>
    </source>
</evidence>
<feature type="compositionally biased region" description="Polar residues" evidence="1">
    <location>
        <begin position="1"/>
        <end position="11"/>
    </location>
</feature>
<feature type="compositionally biased region" description="Basic and acidic residues" evidence="1">
    <location>
        <begin position="131"/>
        <end position="140"/>
    </location>
</feature>
<feature type="compositionally biased region" description="Polar residues" evidence="1">
    <location>
        <begin position="88"/>
        <end position="99"/>
    </location>
</feature>
<feature type="compositionally biased region" description="Polar residues" evidence="1">
    <location>
        <begin position="330"/>
        <end position="340"/>
    </location>
</feature>
<keyword evidence="4" id="KW-1185">Reference proteome</keyword>
<dbReference type="SMART" id="SM00027">
    <property type="entry name" value="EH"/>
    <property type="match status" value="1"/>
</dbReference>
<accession>A0A319EX99</accession>
<dbReference type="SUPFAM" id="SSF47473">
    <property type="entry name" value="EF-hand"/>
    <property type="match status" value="1"/>
</dbReference>
<dbReference type="Proteomes" id="UP000247810">
    <property type="component" value="Unassembled WGS sequence"/>
</dbReference>
<dbReference type="AlphaFoldDB" id="A0A319EX99"/>
<dbReference type="GO" id="GO:0005737">
    <property type="term" value="C:cytoplasm"/>
    <property type="evidence" value="ECO:0007669"/>
    <property type="project" value="TreeGrafter"/>
</dbReference>
<dbReference type="PROSITE" id="PS50031">
    <property type="entry name" value="EH"/>
    <property type="match status" value="1"/>
</dbReference>
<protein>
    <submittedName>
        <fullName evidence="3">Increased rDNA silencing protein 4</fullName>
    </submittedName>
</protein>
<dbReference type="PANTHER" id="PTHR11216">
    <property type="entry name" value="EH DOMAIN"/>
    <property type="match status" value="1"/>
</dbReference>
<dbReference type="Gene3D" id="1.10.238.10">
    <property type="entry name" value="EF-hand"/>
    <property type="match status" value="1"/>
</dbReference>
<proteinExistence type="predicted"/>
<dbReference type="InterPro" id="IPR000261">
    <property type="entry name" value="EH_dom"/>
</dbReference>
<dbReference type="EMBL" id="KZ825839">
    <property type="protein sequence ID" value="PYH96312.1"/>
    <property type="molecule type" value="Genomic_DNA"/>
</dbReference>
<organism evidence="3 4">
    <name type="scientific">Aspergillus ellipticus CBS 707.79</name>
    <dbReference type="NCBI Taxonomy" id="1448320"/>
    <lineage>
        <taxon>Eukaryota</taxon>
        <taxon>Fungi</taxon>
        <taxon>Dikarya</taxon>
        <taxon>Ascomycota</taxon>
        <taxon>Pezizomycotina</taxon>
        <taxon>Eurotiomycetes</taxon>
        <taxon>Eurotiomycetidae</taxon>
        <taxon>Eurotiales</taxon>
        <taxon>Aspergillaceae</taxon>
        <taxon>Aspergillus</taxon>
        <taxon>Aspergillus subgen. Circumdati</taxon>
    </lineage>
</organism>
<feature type="domain" description="EH" evidence="2">
    <location>
        <begin position="385"/>
        <end position="490"/>
    </location>
</feature>
<dbReference type="VEuPathDB" id="FungiDB:BO71DRAFT_321083"/>